<evidence type="ECO:0000259" key="1">
    <source>
        <dbReference type="Pfam" id="PF01145"/>
    </source>
</evidence>
<evidence type="ECO:0000313" key="2">
    <source>
        <dbReference type="EMBL" id="AND75088.1"/>
    </source>
</evidence>
<dbReference type="InterPro" id="IPR036013">
    <property type="entry name" value="Band_7/SPFH_dom_sf"/>
</dbReference>
<reference evidence="2 3" key="1">
    <citation type="submission" date="2016-03" db="EMBL/GenBank/DDBJ databases">
        <title>Characterisation of pf16 and phiPMW: Two novel phages infecting Pseudomonas putida PpG1.</title>
        <authorList>
            <person name="Magill D.J."/>
            <person name="Krylov V.N."/>
            <person name="Shaburova O.V."/>
            <person name="Allen C.C.R."/>
            <person name="McGrath J.W."/>
            <person name="Quinn J.P."/>
            <person name="Kulakov L.A."/>
        </authorList>
    </citation>
    <scope>NUCLEOTIDE SEQUENCE [LARGE SCALE GENOMIC DNA]</scope>
</reference>
<evidence type="ECO:0000313" key="3">
    <source>
        <dbReference type="Proteomes" id="UP000225821"/>
    </source>
</evidence>
<gene>
    <name evidence="2" type="ORF">pf16_165</name>
</gene>
<accession>A0A1S5R3V2</accession>
<dbReference type="PROSITE" id="PS51257">
    <property type="entry name" value="PROKAR_LIPOPROTEIN"/>
    <property type="match status" value="1"/>
</dbReference>
<dbReference type="SUPFAM" id="SSF117892">
    <property type="entry name" value="Band 7/SPFH domain"/>
    <property type="match status" value="1"/>
</dbReference>
<dbReference type="Proteomes" id="UP000225821">
    <property type="component" value="Segment"/>
</dbReference>
<dbReference type="OrthoDB" id="5904at10239"/>
<sequence>MLKKMMCVLMLAVAMVGCSKVTVPPAAKGKVLSAAGYSTDVKETGKYWLWLTEDMVILDTSTQTVAEDIQVKMKDDLTLGLKVRFRTRISGNDKVINSMFNDIKHQDYKVTLPMVYGVYGKDVVQAVSRSVLSKYEVAEVSNNYDKISQELTTELRKAMENSPLEVSNITMADLDYPKEIDDAIKKQNERKFAIQTEENEQAVKMVQKRNEMELANADYNIRIKRAETLRDENLKTAAGLNPMLLQYRQLEIMEKMANSENKVFVPYESLTNVGLQNRMYNQ</sequence>
<feature type="domain" description="Band 7" evidence="1">
    <location>
        <begin position="22"/>
        <end position="200"/>
    </location>
</feature>
<proteinExistence type="predicted"/>
<organism evidence="2 3">
    <name type="scientific">Pseudomonas phage pf16</name>
    <dbReference type="NCBI Taxonomy" id="1815630"/>
    <lineage>
        <taxon>Viruses</taxon>
        <taxon>Duplodnaviria</taxon>
        <taxon>Heunggongvirae</taxon>
        <taxon>Uroviricota</taxon>
        <taxon>Caudoviricetes</taxon>
        <taxon>Chakrabartyvirus</taxon>
        <taxon>Chakrabartyvirus pf16</taxon>
    </lineage>
</organism>
<dbReference type="EMBL" id="KU873925">
    <property type="protein sequence ID" value="AND75088.1"/>
    <property type="molecule type" value="Genomic_DNA"/>
</dbReference>
<protein>
    <recommendedName>
        <fullName evidence="1">Band 7 domain-containing protein</fullName>
    </recommendedName>
</protein>
<dbReference type="Pfam" id="PF01145">
    <property type="entry name" value="Band_7"/>
    <property type="match status" value="1"/>
</dbReference>
<dbReference type="Gene3D" id="3.30.479.30">
    <property type="entry name" value="Band 7 domain"/>
    <property type="match status" value="1"/>
</dbReference>
<keyword evidence="3" id="KW-1185">Reference proteome</keyword>
<name>A0A1S5R3V2_9CAUD</name>
<dbReference type="InterPro" id="IPR001107">
    <property type="entry name" value="Band_7"/>
</dbReference>